<comment type="caution">
    <text evidence="6">The sequence shown here is derived from an EMBL/GenBank/DDBJ whole genome shotgun (WGS) entry which is preliminary data.</text>
</comment>
<dbReference type="Gene3D" id="2.130.10.10">
    <property type="entry name" value="YVTN repeat-like/Quinoprotein amine dehydrogenase"/>
    <property type="match status" value="1"/>
</dbReference>
<reference evidence="6 7" key="1">
    <citation type="submission" date="2023-11" db="EMBL/GenBank/DDBJ databases">
        <title>Draft genome sequence and annotation of the polyextremotolerant black yeast-like fungus Aureobasidium pullulans NRRL 62042.</title>
        <authorList>
            <person name="Dielentheis-Frenken M.R.E."/>
            <person name="Wibberg D."/>
            <person name="Blank L.M."/>
            <person name="Tiso T."/>
        </authorList>
    </citation>
    <scope>NUCLEOTIDE SEQUENCE [LARGE SCALE GENOMIC DNA]</scope>
    <source>
        <strain evidence="6 7">NRRL 62042</strain>
    </source>
</reference>
<name>A0ABR0T6J4_AURPU</name>
<dbReference type="Pfam" id="PF00400">
    <property type="entry name" value="WD40"/>
    <property type="match status" value="2"/>
</dbReference>
<dbReference type="PRINTS" id="PR00320">
    <property type="entry name" value="GPROTEINBRPT"/>
</dbReference>
<organism evidence="6 7">
    <name type="scientific">Aureobasidium pullulans</name>
    <name type="common">Black yeast</name>
    <name type="synonym">Pullularia pullulans</name>
    <dbReference type="NCBI Taxonomy" id="5580"/>
    <lineage>
        <taxon>Eukaryota</taxon>
        <taxon>Fungi</taxon>
        <taxon>Dikarya</taxon>
        <taxon>Ascomycota</taxon>
        <taxon>Pezizomycotina</taxon>
        <taxon>Dothideomycetes</taxon>
        <taxon>Dothideomycetidae</taxon>
        <taxon>Dothideales</taxon>
        <taxon>Saccotheciaceae</taxon>
        <taxon>Aureobasidium</taxon>
    </lineage>
</organism>
<dbReference type="PROSITE" id="PS50082">
    <property type="entry name" value="WD_REPEATS_2"/>
    <property type="match status" value="3"/>
</dbReference>
<dbReference type="InterPro" id="IPR051075">
    <property type="entry name" value="SCF_subunit_WD-repeat"/>
</dbReference>
<evidence type="ECO:0000256" key="1">
    <source>
        <dbReference type="ARBA" id="ARBA00004906"/>
    </source>
</evidence>
<keyword evidence="2 5" id="KW-0853">WD repeat</keyword>
<dbReference type="InterPro" id="IPR036322">
    <property type="entry name" value="WD40_repeat_dom_sf"/>
</dbReference>
<gene>
    <name evidence="6" type="ORF">QM012_004049</name>
</gene>
<dbReference type="InterPro" id="IPR019775">
    <property type="entry name" value="WD40_repeat_CS"/>
</dbReference>
<evidence type="ECO:0008006" key="8">
    <source>
        <dbReference type="Google" id="ProtNLM"/>
    </source>
</evidence>
<evidence type="ECO:0000256" key="3">
    <source>
        <dbReference type="ARBA" id="ARBA00022737"/>
    </source>
</evidence>
<dbReference type="InterPro" id="IPR020472">
    <property type="entry name" value="WD40_PAC1"/>
</dbReference>
<keyword evidence="7" id="KW-1185">Reference proteome</keyword>
<feature type="repeat" description="WD" evidence="5">
    <location>
        <begin position="1"/>
        <end position="27"/>
    </location>
</feature>
<dbReference type="PANTHER" id="PTHR19872:SF9">
    <property type="entry name" value="UBIQUITIN-BINDING SDF UBIQUITIN LIGASE COMPLEX SUBUNIT"/>
    <property type="match status" value="1"/>
</dbReference>
<evidence type="ECO:0000313" key="6">
    <source>
        <dbReference type="EMBL" id="KAK6000061.1"/>
    </source>
</evidence>
<keyword evidence="3" id="KW-0677">Repeat</keyword>
<evidence type="ECO:0000256" key="2">
    <source>
        <dbReference type="ARBA" id="ARBA00022574"/>
    </source>
</evidence>
<feature type="repeat" description="WD" evidence="5">
    <location>
        <begin position="28"/>
        <end position="67"/>
    </location>
</feature>
<feature type="repeat" description="WD" evidence="5">
    <location>
        <begin position="108"/>
        <end position="147"/>
    </location>
</feature>
<proteinExistence type="predicted"/>
<dbReference type="InterPro" id="IPR001680">
    <property type="entry name" value="WD40_rpt"/>
</dbReference>
<keyword evidence="4" id="KW-0833">Ubl conjugation pathway</keyword>
<dbReference type="PANTHER" id="PTHR19872">
    <property type="entry name" value="UBIQUITIN LIGASE SPECIFICITY FACTOR/HREP PROTEIN"/>
    <property type="match status" value="1"/>
</dbReference>
<dbReference type="InterPro" id="IPR015943">
    <property type="entry name" value="WD40/YVTN_repeat-like_dom_sf"/>
</dbReference>
<comment type="pathway">
    <text evidence="1">Protein modification; protein ubiquitination.</text>
</comment>
<dbReference type="SMART" id="SM00320">
    <property type="entry name" value="WD40"/>
    <property type="match status" value="2"/>
</dbReference>
<evidence type="ECO:0000256" key="5">
    <source>
        <dbReference type="PROSITE-ProRule" id="PRU00221"/>
    </source>
</evidence>
<evidence type="ECO:0000256" key="4">
    <source>
        <dbReference type="ARBA" id="ARBA00022786"/>
    </source>
</evidence>
<accession>A0ABR0T6J4</accession>
<evidence type="ECO:0000313" key="7">
    <source>
        <dbReference type="Proteomes" id="UP001341245"/>
    </source>
</evidence>
<dbReference type="PROSITE" id="PS00678">
    <property type="entry name" value="WD_REPEATS_1"/>
    <property type="match status" value="1"/>
</dbReference>
<dbReference type="SUPFAM" id="SSF50978">
    <property type="entry name" value="WD40 repeat-like"/>
    <property type="match status" value="1"/>
</dbReference>
<dbReference type="EMBL" id="JASGXD010000019">
    <property type="protein sequence ID" value="KAK6000061.1"/>
    <property type="molecule type" value="Genomic_DNA"/>
</dbReference>
<dbReference type="Proteomes" id="UP001341245">
    <property type="component" value="Unassembled WGS sequence"/>
</dbReference>
<sequence>MDGITASGGYDFRVRIWDIFEGSCLHNFEGFSATVYGVVFDDTRLAAGAENGEVRVWDRVSGALLASLNNGVGVPAQIRACNGGLISTGKNGALTFWNKSWLGAESTVVAHDSTIVALHMTDSNLFTGGMDGLVKQWDLQSEHLIKEIPTRYKDLRVIAVEQEKLIAITTDDSHTALEIWPLSSETA</sequence>
<protein>
    <recommendedName>
        <fullName evidence="8">WD40 repeat-like protein</fullName>
    </recommendedName>
</protein>